<dbReference type="Proteomes" id="UP000009222">
    <property type="component" value="Chromosome"/>
</dbReference>
<feature type="domain" description="Nitroreductase" evidence="6">
    <location>
        <begin position="7"/>
        <end position="158"/>
    </location>
</feature>
<keyword evidence="4" id="KW-0288">FMN</keyword>
<evidence type="ECO:0000256" key="4">
    <source>
        <dbReference type="ARBA" id="ARBA00022643"/>
    </source>
</evidence>
<evidence type="ECO:0000256" key="3">
    <source>
        <dbReference type="ARBA" id="ARBA00022630"/>
    </source>
</evidence>
<dbReference type="Gene3D" id="3.40.109.10">
    <property type="entry name" value="NADH Oxidase"/>
    <property type="match status" value="1"/>
</dbReference>
<accession>F5YCS2</accession>
<name>F5YCS2_LEAAZ</name>
<comment type="similarity">
    <text evidence="2">Belongs to the nitroreductase family.</text>
</comment>
<dbReference type="PANTHER" id="PTHR43673">
    <property type="entry name" value="NAD(P)H NITROREDUCTASE YDGI-RELATED"/>
    <property type="match status" value="1"/>
</dbReference>
<dbReference type="AlphaFoldDB" id="F5YCS2"/>
<dbReference type="InterPro" id="IPR029479">
    <property type="entry name" value="Nitroreductase"/>
</dbReference>
<dbReference type="OrthoDB" id="9775805at2"/>
<dbReference type="STRING" id="545695.TREAZ_1679"/>
<dbReference type="KEGG" id="taz:TREAZ_1679"/>
<dbReference type="SUPFAM" id="SSF55469">
    <property type="entry name" value="FMN-dependent nitroreductase-like"/>
    <property type="match status" value="1"/>
</dbReference>
<dbReference type="GO" id="GO:0016491">
    <property type="term" value="F:oxidoreductase activity"/>
    <property type="evidence" value="ECO:0007669"/>
    <property type="project" value="UniProtKB-KW"/>
</dbReference>
<dbReference type="PANTHER" id="PTHR43673:SF2">
    <property type="entry name" value="NITROREDUCTASE"/>
    <property type="match status" value="1"/>
</dbReference>
<sequence length="178" mass="18472">MDALKAIETRKSVRGYTGKKVEQEKLEALVKAGTGAPKFGNFHISVITKAELLKEIDEKALANMRAMGGFAKERAEIEGYHALYGAPVLFLISGPASPYSGVNAACAAANITVAATALDLASCYIGSAAVAFKDNPPLAKKAGIPEGFSPVCGVLIGYAGEDKFSQAPAFSVGVGYVQ</sequence>
<evidence type="ECO:0000256" key="1">
    <source>
        <dbReference type="ARBA" id="ARBA00001917"/>
    </source>
</evidence>
<keyword evidence="5" id="KW-0560">Oxidoreductase</keyword>
<reference evidence="8" key="1">
    <citation type="submission" date="2009-12" db="EMBL/GenBank/DDBJ databases">
        <title>Complete sequence of Treponema azotonutricium strain ZAS-9.</title>
        <authorList>
            <person name="Tetu S.G."/>
            <person name="Matson E."/>
            <person name="Ren Q."/>
            <person name="Seshadri R."/>
            <person name="Elbourne L."/>
            <person name="Hassan K.A."/>
            <person name="Durkin A."/>
            <person name="Radune D."/>
            <person name="Mohamoud Y."/>
            <person name="Shay R."/>
            <person name="Jin S."/>
            <person name="Zhang X."/>
            <person name="Lucey K."/>
            <person name="Ballor N.R."/>
            <person name="Ottesen E."/>
            <person name="Rosenthal R."/>
            <person name="Allen A."/>
            <person name="Leadbetter J.R."/>
            <person name="Paulsen I.T."/>
        </authorList>
    </citation>
    <scope>NUCLEOTIDE SEQUENCE [LARGE SCALE GENOMIC DNA]</scope>
    <source>
        <strain evidence="8">ATCC BAA-888 / DSM 13862 / ZAS-9</strain>
    </source>
</reference>
<evidence type="ECO:0000313" key="8">
    <source>
        <dbReference type="Proteomes" id="UP000009222"/>
    </source>
</evidence>
<dbReference type="RefSeq" id="WP_015710343.1">
    <property type="nucleotide sequence ID" value="NC_015577.1"/>
</dbReference>
<reference evidence="7 8" key="2">
    <citation type="journal article" date="2011" name="ISME J.">
        <title>RNA-seq reveals cooperative metabolic interactions between two termite-gut spirochete species in co-culture.</title>
        <authorList>
            <person name="Rosenthal A.Z."/>
            <person name="Matson E.G."/>
            <person name="Eldar A."/>
            <person name="Leadbetter J.R."/>
        </authorList>
    </citation>
    <scope>NUCLEOTIDE SEQUENCE [LARGE SCALE GENOMIC DNA]</scope>
    <source>
        <strain evidence="8">ATCC BAA-888 / DSM 13862 / ZAS-9</strain>
    </source>
</reference>
<proteinExistence type="inferred from homology"/>
<dbReference type="Pfam" id="PF00881">
    <property type="entry name" value="Nitroreductase"/>
    <property type="match status" value="1"/>
</dbReference>
<evidence type="ECO:0000259" key="6">
    <source>
        <dbReference type="Pfam" id="PF00881"/>
    </source>
</evidence>
<evidence type="ECO:0000256" key="5">
    <source>
        <dbReference type="ARBA" id="ARBA00023002"/>
    </source>
</evidence>
<gene>
    <name evidence="7" type="ordered locus">TREAZ_1679</name>
</gene>
<evidence type="ECO:0000313" key="7">
    <source>
        <dbReference type="EMBL" id="AEF82302.1"/>
    </source>
</evidence>
<keyword evidence="8" id="KW-1185">Reference proteome</keyword>
<dbReference type="EMBL" id="CP001841">
    <property type="protein sequence ID" value="AEF82302.1"/>
    <property type="molecule type" value="Genomic_DNA"/>
</dbReference>
<dbReference type="InterPro" id="IPR000415">
    <property type="entry name" value="Nitroreductase-like"/>
</dbReference>
<dbReference type="InParanoid" id="F5YCS2"/>
<dbReference type="HOGENOM" id="CLU_070764_7_0_12"/>
<comment type="cofactor">
    <cofactor evidence="1">
        <name>FMN</name>
        <dbReference type="ChEBI" id="CHEBI:58210"/>
    </cofactor>
</comment>
<keyword evidence="3" id="KW-0285">Flavoprotein</keyword>
<evidence type="ECO:0000256" key="2">
    <source>
        <dbReference type="ARBA" id="ARBA00007118"/>
    </source>
</evidence>
<protein>
    <submittedName>
        <fullName evidence="7">Nitroreductase</fullName>
    </submittedName>
</protein>
<dbReference type="eggNOG" id="COG0778">
    <property type="taxonomic scope" value="Bacteria"/>
</dbReference>
<organism evidence="7 8">
    <name type="scientific">Leadbettera azotonutricia (strain ATCC BAA-888 / DSM 13862 / ZAS-9)</name>
    <name type="common">Treponema azotonutricium</name>
    <dbReference type="NCBI Taxonomy" id="545695"/>
    <lineage>
        <taxon>Bacteria</taxon>
        <taxon>Pseudomonadati</taxon>
        <taxon>Spirochaetota</taxon>
        <taxon>Spirochaetia</taxon>
        <taxon>Spirochaetales</taxon>
        <taxon>Breznakiellaceae</taxon>
        <taxon>Leadbettera</taxon>
    </lineage>
</organism>